<name>A0ABR1RIN5_9PEZI</name>
<comment type="caution">
    <text evidence="2">The sequence shown here is derived from an EMBL/GenBank/DDBJ whole genome shotgun (WGS) entry which is preliminary data.</text>
</comment>
<proteinExistence type="predicted"/>
<gene>
    <name evidence="2" type="ORF">PG991_009397</name>
</gene>
<evidence type="ECO:0000313" key="3">
    <source>
        <dbReference type="Proteomes" id="UP001396898"/>
    </source>
</evidence>
<organism evidence="2 3">
    <name type="scientific">Apiospora marii</name>
    <dbReference type="NCBI Taxonomy" id="335849"/>
    <lineage>
        <taxon>Eukaryota</taxon>
        <taxon>Fungi</taxon>
        <taxon>Dikarya</taxon>
        <taxon>Ascomycota</taxon>
        <taxon>Pezizomycotina</taxon>
        <taxon>Sordariomycetes</taxon>
        <taxon>Xylariomycetidae</taxon>
        <taxon>Amphisphaeriales</taxon>
        <taxon>Apiosporaceae</taxon>
        <taxon>Apiospora</taxon>
    </lineage>
</organism>
<feature type="compositionally biased region" description="Basic and acidic residues" evidence="1">
    <location>
        <begin position="150"/>
        <end position="159"/>
    </location>
</feature>
<evidence type="ECO:0008006" key="4">
    <source>
        <dbReference type="Google" id="ProtNLM"/>
    </source>
</evidence>
<evidence type="ECO:0000256" key="1">
    <source>
        <dbReference type="SAM" id="MobiDB-lite"/>
    </source>
</evidence>
<evidence type="ECO:0000313" key="2">
    <source>
        <dbReference type="EMBL" id="KAK8013126.1"/>
    </source>
</evidence>
<feature type="compositionally biased region" description="Polar residues" evidence="1">
    <location>
        <begin position="274"/>
        <end position="288"/>
    </location>
</feature>
<protein>
    <recommendedName>
        <fullName evidence="4">Fungal N-terminal domain-containing protein</fullName>
    </recommendedName>
</protein>
<reference evidence="2 3" key="1">
    <citation type="submission" date="2023-01" db="EMBL/GenBank/DDBJ databases">
        <title>Analysis of 21 Apiospora genomes using comparative genomics revels a genus with tremendous synthesis potential of carbohydrate active enzymes and secondary metabolites.</title>
        <authorList>
            <person name="Sorensen T."/>
        </authorList>
    </citation>
    <scope>NUCLEOTIDE SEQUENCE [LARGE SCALE GENOMIC DNA]</scope>
    <source>
        <strain evidence="2 3">CBS 20057</strain>
    </source>
</reference>
<keyword evidence="3" id="KW-1185">Reference proteome</keyword>
<dbReference type="Proteomes" id="UP001396898">
    <property type="component" value="Unassembled WGS sequence"/>
</dbReference>
<sequence>MEPLGTAAAIAQLLAYSNSAGTILLELITHLRTGSAGYEERIQELEALQGVLKDLPHSVKAQSSIDLVIRSIIQVSQDAVFTLKTLKKKHCILGTFLWACTERSRISNYFSSLDSKKRDLVLYLVQDHSRTLRSIDARLPTKYTAKKMSKREMLRDKDTSGGGQGDNLDMGSNTTVQSGVTTITSKGSTVEEFSTQSTGVANNAVSSDAPAPSNIDASDTMVRKCGASLVGYRTETEAVDIHRLNLQNGAGHIVGPHEPIPASPAEATKRATQRRYQIASTSTPNSNV</sequence>
<feature type="region of interest" description="Disordered" evidence="1">
    <location>
        <begin position="147"/>
        <end position="173"/>
    </location>
</feature>
<feature type="region of interest" description="Disordered" evidence="1">
    <location>
        <begin position="262"/>
        <end position="288"/>
    </location>
</feature>
<accession>A0ABR1RIN5</accession>
<dbReference type="EMBL" id="JAQQWI010000014">
    <property type="protein sequence ID" value="KAK8013126.1"/>
    <property type="molecule type" value="Genomic_DNA"/>
</dbReference>